<evidence type="ECO:0000313" key="2">
    <source>
        <dbReference type="Proteomes" id="UP000696184"/>
    </source>
</evidence>
<gene>
    <name evidence="1" type="ORF">H8A87_17900</name>
</gene>
<dbReference type="Proteomes" id="UP000696184">
    <property type="component" value="Unassembled WGS sequence"/>
</dbReference>
<reference evidence="1 2" key="1">
    <citation type="submission" date="2020-08" db="EMBL/GenBank/DDBJ databases">
        <title>Description of Xenorhabdus lircayensis sp. nov., the symbiotic bacterium associated with the entomopathogenic nematode Steirnernema unicornum.</title>
        <authorList>
            <person name="Castaneda-Alvarez C."/>
            <person name="Prodan S."/>
            <person name="Zamorano A."/>
            <person name="San-Blas E."/>
            <person name="Aballay E."/>
        </authorList>
    </citation>
    <scope>NUCLEOTIDE SEQUENCE [LARGE SCALE GENOMIC DNA]</scope>
    <source>
        <strain evidence="1 2">VLS</strain>
    </source>
</reference>
<protein>
    <submittedName>
        <fullName evidence="1">Uncharacterized protein</fullName>
    </submittedName>
</protein>
<evidence type="ECO:0000313" key="1">
    <source>
        <dbReference type="EMBL" id="MBI6550509.1"/>
    </source>
</evidence>
<proteinExistence type="predicted"/>
<accession>A0ABS0UAI3</accession>
<sequence length="140" mass="15734">MLIKNINKIVIITILSIPKIGFSSVNENLNYCATTESWVAQKVIQHAVEKNKQLDSYNAVSTFIARHPLAKDKLPITLLDWGQLYTQTIEILIPFIDKPKPPVTFIATSIILAKECSLTEPSYINITPESWVTLVPLIDD</sequence>
<dbReference type="RefSeq" id="WP_198691268.1">
    <property type="nucleotide sequence ID" value="NZ_CAWPUD010000066.1"/>
</dbReference>
<dbReference type="EMBL" id="JACOII010000065">
    <property type="protein sequence ID" value="MBI6550509.1"/>
    <property type="molecule type" value="Genomic_DNA"/>
</dbReference>
<comment type="caution">
    <text evidence="1">The sequence shown here is derived from an EMBL/GenBank/DDBJ whole genome shotgun (WGS) entry which is preliminary data.</text>
</comment>
<name>A0ABS0UAI3_9GAMM</name>
<organism evidence="1 2">
    <name type="scientific">Xenorhabdus lircayensis</name>
    <dbReference type="NCBI Taxonomy" id="2763499"/>
    <lineage>
        <taxon>Bacteria</taxon>
        <taxon>Pseudomonadati</taxon>
        <taxon>Pseudomonadota</taxon>
        <taxon>Gammaproteobacteria</taxon>
        <taxon>Enterobacterales</taxon>
        <taxon>Morganellaceae</taxon>
        <taxon>Xenorhabdus</taxon>
    </lineage>
</organism>
<keyword evidence="2" id="KW-1185">Reference proteome</keyword>